<name>A0A1H0H017_9BACT</name>
<gene>
    <name evidence="2" type="ORF">SAMN04487900_11056</name>
</gene>
<evidence type="ECO:0000313" key="3">
    <source>
        <dbReference type="Proteomes" id="UP000199134"/>
    </source>
</evidence>
<evidence type="ECO:0000259" key="1">
    <source>
        <dbReference type="Pfam" id="PF14207"/>
    </source>
</evidence>
<comment type="caution">
    <text evidence="2">The sequence shown here is derived from an EMBL/GenBank/DDBJ whole genome shotgun (WGS) entry which is preliminary data.</text>
</comment>
<dbReference type="AlphaFoldDB" id="A0A1H0H017"/>
<dbReference type="EMBL" id="FNIW01000010">
    <property type="protein sequence ID" value="SDO12469.1"/>
    <property type="molecule type" value="Genomic_DNA"/>
</dbReference>
<sequence>MKYKVKIIETLSRIVEVEAEDKDDAWNKVQAQWEESEIVLDDGDFDGHEIYVQGEVKDDDENR</sequence>
<feature type="domain" description="DpnD/PcfM-like C-terminal" evidence="1">
    <location>
        <begin position="3"/>
        <end position="46"/>
    </location>
</feature>
<dbReference type="InterPro" id="IPR025575">
    <property type="entry name" value="DpnD/PcfM_C"/>
</dbReference>
<dbReference type="RefSeq" id="WP_091853552.1">
    <property type="nucleotide sequence ID" value="NZ_FNIW01000010.1"/>
</dbReference>
<organism evidence="2 3">
    <name type="scientific">Prevotella communis</name>
    <dbReference type="NCBI Taxonomy" id="2913614"/>
    <lineage>
        <taxon>Bacteria</taxon>
        <taxon>Pseudomonadati</taxon>
        <taxon>Bacteroidota</taxon>
        <taxon>Bacteroidia</taxon>
        <taxon>Bacteroidales</taxon>
        <taxon>Prevotellaceae</taxon>
        <taxon>Prevotella</taxon>
    </lineage>
</organism>
<dbReference type="Proteomes" id="UP000199134">
    <property type="component" value="Unassembled WGS sequence"/>
</dbReference>
<reference evidence="3" key="1">
    <citation type="submission" date="2016-10" db="EMBL/GenBank/DDBJ databases">
        <authorList>
            <person name="de Groot N.N."/>
        </authorList>
    </citation>
    <scope>NUCLEOTIDE SEQUENCE [LARGE SCALE GENOMIC DNA]</scope>
    <source>
        <strain evidence="3">BP1-145</strain>
    </source>
</reference>
<protein>
    <submittedName>
        <fullName evidence="2">DpnD/PcfM-like protein</fullName>
    </submittedName>
</protein>
<evidence type="ECO:0000313" key="2">
    <source>
        <dbReference type="EMBL" id="SDO12469.1"/>
    </source>
</evidence>
<dbReference type="Pfam" id="PF14207">
    <property type="entry name" value="DpnD-PcfM"/>
    <property type="match status" value="1"/>
</dbReference>
<accession>A0A1H0H017</accession>
<proteinExistence type="predicted"/>